<dbReference type="RefSeq" id="XP_025374758.1">
    <property type="nucleotide sequence ID" value="XM_025524520.1"/>
</dbReference>
<reference evidence="2" key="1">
    <citation type="journal article" date="2018" name="Mol. Biol. Evol.">
        <title>Broad Genomic Sampling Reveals a Smut Pathogenic Ancestry of the Fungal Clade Ustilaginomycotina.</title>
        <authorList>
            <person name="Kijpornyongpan T."/>
            <person name="Mondo S.J."/>
            <person name="Barry K."/>
            <person name="Sandor L."/>
            <person name="Lee J."/>
            <person name="Lipzen A."/>
            <person name="Pangilinan J."/>
            <person name="LaButti K."/>
            <person name="Hainaut M."/>
            <person name="Henrissat B."/>
            <person name="Grigoriev I.V."/>
            <person name="Spatafora J.W."/>
            <person name="Aime M.C."/>
        </authorList>
    </citation>
    <scope>NUCLEOTIDE SEQUENCE [LARGE SCALE GENOMIC DNA]</scope>
    <source>
        <strain evidence="2">MCA 4198</strain>
    </source>
</reference>
<dbReference type="InParanoid" id="A0A316YD23"/>
<organism evidence="2 3">
    <name type="scientific">Acaromyces ingoldii</name>
    <dbReference type="NCBI Taxonomy" id="215250"/>
    <lineage>
        <taxon>Eukaryota</taxon>
        <taxon>Fungi</taxon>
        <taxon>Dikarya</taxon>
        <taxon>Basidiomycota</taxon>
        <taxon>Ustilaginomycotina</taxon>
        <taxon>Exobasidiomycetes</taxon>
        <taxon>Exobasidiales</taxon>
        <taxon>Cryptobasidiaceae</taxon>
        <taxon>Acaromyces</taxon>
    </lineage>
</organism>
<gene>
    <name evidence="2" type="ORF">FA10DRAFT_297210</name>
</gene>
<dbReference type="EMBL" id="KZ819640">
    <property type="protein sequence ID" value="PWN87560.1"/>
    <property type="molecule type" value="Genomic_DNA"/>
</dbReference>
<feature type="region of interest" description="Disordered" evidence="1">
    <location>
        <begin position="56"/>
        <end position="96"/>
    </location>
</feature>
<name>A0A316YD23_9BASI</name>
<dbReference type="AlphaFoldDB" id="A0A316YD23"/>
<evidence type="ECO:0000313" key="3">
    <source>
        <dbReference type="Proteomes" id="UP000245768"/>
    </source>
</evidence>
<keyword evidence="3" id="KW-1185">Reference proteome</keyword>
<evidence type="ECO:0000256" key="1">
    <source>
        <dbReference type="SAM" id="MobiDB-lite"/>
    </source>
</evidence>
<dbReference type="Proteomes" id="UP000245768">
    <property type="component" value="Unassembled WGS sequence"/>
</dbReference>
<accession>A0A316YD23</accession>
<protein>
    <recommendedName>
        <fullName evidence="4">F-box domain-containing protein</fullName>
    </recommendedName>
</protein>
<proteinExistence type="predicted"/>
<evidence type="ECO:0008006" key="4">
    <source>
        <dbReference type="Google" id="ProtNLM"/>
    </source>
</evidence>
<sequence>MEKAALTGEQEVLGVAELPGPQAEAEAHQSATLAAIGVQADQGQDQADEQINEVPTAPFTTTGGENRFHDGSDEENDSGVHTTPENGVGEPSQADGIPLHAASIQDSEANVSVEKNVSGNISLATTVSPFSSKIIEVLTTLELVSEIIQYAATTGDRLQSLCRCALVSRTWARASLGPLYRSIHLAKGGLQFKKFMRTIYTTTKYRHHVRTLLVKNPFELGSLAAIIELLPNLQVLELLSPPRAPIDEENVFELPSHKNLRMIKLECTPIGCACCQGDNEYYPNGFTLTESNSKGPPIWPKARVLHMQAVNQPLDEVADWLTVNRAPSMEMLCFNTSLDWQNDPETDGEGVQNLVQFVSNMADLSDAPLPGGRLELLESSLASSTLACKSLMGHIKKIDRKRMAVVVNWREGGKRYTYLCPPTEDHWTLCSPFNLLWNWGPISKRLRQANWSYWKIMLLGYHGSTCVLSDEFWHDSFDCCKACSCEGGEGKQMDTEDVVSQAELKSAFDQGKKMGAQAIRFKFKSMEQWQGWRD</sequence>
<dbReference type="GeneID" id="37046436"/>
<evidence type="ECO:0000313" key="2">
    <source>
        <dbReference type="EMBL" id="PWN87560.1"/>
    </source>
</evidence>